<dbReference type="CDD" id="cd03364">
    <property type="entry name" value="TOPRIM_DnaG_primases"/>
    <property type="match status" value="1"/>
</dbReference>
<dbReference type="InterPro" id="IPR050219">
    <property type="entry name" value="DnaG_primase"/>
</dbReference>
<dbReference type="GO" id="GO:0003677">
    <property type="term" value="F:DNA binding"/>
    <property type="evidence" value="ECO:0007669"/>
    <property type="project" value="UniProtKB-KW"/>
</dbReference>
<dbReference type="InterPro" id="IPR034151">
    <property type="entry name" value="TOPRIM_DnaG_bac"/>
</dbReference>
<evidence type="ECO:0000259" key="16">
    <source>
        <dbReference type="PROSITE" id="PS50880"/>
    </source>
</evidence>
<dbReference type="Gene3D" id="3.40.1360.10">
    <property type="match status" value="1"/>
</dbReference>
<evidence type="ECO:0000256" key="4">
    <source>
        <dbReference type="ARBA" id="ARBA00022695"/>
    </source>
</evidence>
<evidence type="ECO:0000313" key="17">
    <source>
        <dbReference type="EMBL" id="MBB6511813.1"/>
    </source>
</evidence>
<dbReference type="GO" id="GO:0005524">
    <property type="term" value="F:ATP binding"/>
    <property type="evidence" value="ECO:0007669"/>
    <property type="project" value="InterPro"/>
</dbReference>
<comment type="function">
    <text evidence="12 13">RNA polymerase that catalyzes the synthesis of short RNA molecules used as primers for DNA polymerase during DNA replication.</text>
</comment>
<keyword evidence="8 12" id="KW-0862">Zinc</keyword>
<evidence type="ECO:0000256" key="10">
    <source>
        <dbReference type="ARBA" id="ARBA00023125"/>
    </source>
</evidence>
<comment type="catalytic activity">
    <reaction evidence="12">
        <text>ssDNA + n NTP = ssDNA/pppN(pN)n-1 hybrid + (n-1) diphosphate.</text>
        <dbReference type="EC" id="2.7.7.101"/>
    </reaction>
</comment>
<dbReference type="NCBIfam" id="TIGR01391">
    <property type="entry name" value="dnaG"/>
    <property type="match status" value="1"/>
</dbReference>
<accession>A0A841RJJ1</accession>
<evidence type="ECO:0000256" key="12">
    <source>
        <dbReference type="HAMAP-Rule" id="MF_00974"/>
    </source>
</evidence>
<evidence type="ECO:0000256" key="8">
    <source>
        <dbReference type="ARBA" id="ARBA00022833"/>
    </source>
</evidence>
<dbReference type="InterPro" id="IPR030846">
    <property type="entry name" value="DnaG_bac"/>
</dbReference>
<keyword evidence="11 12" id="KW-0804">Transcription</keyword>
<evidence type="ECO:0000256" key="15">
    <source>
        <dbReference type="SAM" id="MobiDB-lite"/>
    </source>
</evidence>
<dbReference type="Gene3D" id="3.90.980.10">
    <property type="entry name" value="DNA primase, catalytic core, N-terminal domain"/>
    <property type="match status" value="1"/>
</dbReference>
<dbReference type="Pfam" id="PF13155">
    <property type="entry name" value="Toprim_2"/>
    <property type="match status" value="1"/>
</dbReference>
<proteinExistence type="inferred from homology"/>
<dbReference type="Proteomes" id="UP000572212">
    <property type="component" value="Unassembled WGS sequence"/>
</dbReference>
<dbReference type="FunFam" id="3.90.980.10:FF:000001">
    <property type="entry name" value="DNA primase"/>
    <property type="match status" value="1"/>
</dbReference>
<dbReference type="InterPro" id="IPR006171">
    <property type="entry name" value="TOPRIM_dom"/>
</dbReference>
<dbReference type="SUPFAM" id="SSF48024">
    <property type="entry name" value="N-terminal domain of DnaB helicase"/>
    <property type="match status" value="1"/>
</dbReference>
<dbReference type="HAMAP" id="MF_00974">
    <property type="entry name" value="DNA_primase_DnaG"/>
    <property type="match status" value="1"/>
</dbReference>
<dbReference type="InterPro" id="IPR036977">
    <property type="entry name" value="DNA_primase_Znf_CHC2"/>
</dbReference>
<dbReference type="Pfam" id="PF01807">
    <property type="entry name" value="Zn_ribbon_DnaG"/>
    <property type="match status" value="1"/>
</dbReference>
<keyword evidence="18" id="KW-1185">Reference proteome</keyword>
<dbReference type="Pfam" id="PF10410">
    <property type="entry name" value="DnaB_bind"/>
    <property type="match status" value="1"/>
</dbReference>
<dbReference type="FunFam" id="3.90.580.10:FF:000001">
    <property type="entry name" value="DNA primase"/>
    <property type="match status" value="1"/>
</dbReference>
<comment type="subunit">
    <text evidence="12">Monomer. Interacts with DnaB.</text>
</comment>
<dbReference type="PROSITE" id="PS50880">
    <property type="entry name" value="TOPRIM"/>
    <property type="match status" value="1"/>
</dbReference>
<dbReference type="SMART" id="SM00400">
    <property type="entry name" value="ZnF_CHCC"/>
    <property type="match status" value="1"/>
</dbReference>
<dbReference type="GO" id="GO:0003899">
    <property type="term" value="F:DNA-directed RNA polymerase activity"/>
    <property type="evidence" value="ECO:0007669"/>
    <property type="project" value="UniProtKB-UniRule"/>
</dbReference>
<dbReference type="SUPFAM" id="SSF56731">
    <property type="entry name" value="DNA primase core"/>
    <property type="match status" value="1"/>
</dbReference>
<evidence type="ECO:0000256" key="3">
    <source>
        <dbReference type="ARBA" id="ARBA00022679"/>
    </source>
</evidence>
<dbReference type="InterPro" id="IPR019475">
    <property type="entry name" value="DNA_primase_DnaB-bd"/>
</dbReference>
<dbReference type="EC" id="2.7.7.101" evidence="12"/>
<keyword evidence="10 12" id="KW-0238">DNA-binding</keyword>
<dbReference type="InterPro" id="IPR013264">
    <property type="entry name" value="DNAG_N"/>
</dbReference>
<dbReference type="SMART" id="SM00493">
    <property type="entry name" value="TOPRIM"/>
    <property type="match status" value="1"/>
</dbReference>
<evidence type="ECO:0000256" key="5">
    <source>
        <dbReference type="ARBA" id="ARBA00022705"/>
    </source>
</evidence>
<keyword evidence="6 12" id="KW-0479">Metal-binding</keyword>
<dbReference type="GO" id="GO:0000428">
    <property type="term" value="C:DNA-directed RNA polymerase complex"/>
    <property type="evidence" value="ECO:0007669"/>
    <property type="project" value="UniProtKB-KW"/>
</dbReference>
<comment type="caution">
    <text evidence="17">The sequence shown here is derived from an EMBL/GenBank/DDBJ whole genome shotgun (WGS) entry which is preliminary data.</text>
</comment>
<dbReference type="FunFam" id="3.40.1360.10:FF:000002">
    <property type="entry name" value="DNA primase"/>
    <property type="match status" value="1"/>
</dbReference>
<dbReference type="InterPro" id="IPR016136">
    <property type="entry name" value="DNA_helicase_N/primase_C"/>
</dbReference>
<evidence type="ECO:0000256" key="13">
    <source>
        <dbReference type="PIRNR" id="PIRNR002811"/>
    </source>
</evidence>
<name>A0A841RJJ1_9BACI</name>
<evidence type="ECO:0000256" key="1">
    <source>
        <dbReference type="ARBA" id="ARBA00022478"/>
    </source>
</evidence>
<dbReference type="Gene3D" id="1.10.860.10">
    <property type="entry name" value="DNAb Helicase, Chain A"/>
    <property type="match status" value="1"/>
</dbReference>
<keyword evidence="7 12" id="KW-0863">Zinc-finger</keyword>
<dbReference type="GO" id="GO:0006269">
    <property type="term" value="P:DNA replication, synthesis of primer"/>
    <property type="evidence" value="ECO:0007669"/>
    <property type="project" value="UniProtKB-UniRule"/>
</dbReference>
<dbReference type="SUPFAM" id="SSF57783">
    <property type="entry name" value="Zinc beta-ribbon"/>
    <property type="match status" value="1"/>
</dbReference>
<keyword evidence="1 12" id="KW-0240">DNA-directed RNA polymerase</keyword>
<evidence type="ECO:0000256" key="9">
    <source>
        <dbReference type="ARBA" id="ARBA00022842"/>
    </source>
</evidence>
<dbReference type="RefSeq" id="WP_184244372.1">
    <property type="nucleotide sequence ID" value="NZ_BAAACU010000022.1"/>
</dbReference>
<dbReference type="EMBL" id="JACHON010000001">
    <property type="protein sequence ID" value="MBB6511813.1"/>
    <property type="molecule type" value="Genomic_DNA"/>
</dbReference>
<dbReference type="PANTHER" id="PTHR30313:SF2">
    <property type="entry name" value="DNA PRIMASE"/>
    <property type="match status" value="1"/>
</dbReference>
<keyword evidence="4 12" id="KW-0548">Nucleotidyltransferase</keyword>
<keyword evidence="3 12" id="KW-0808">Transferase</keyword>
<dbReference type="AlphaFoldDB" id="A0A841RJJ1"/>
<dbReference type="PIRSF" id="PIRSF002811">
    <property type="entry name" value="DnaG"/>
    <property type="match status" value="1"/>
</dbReference>
<dbReference type="InterPro" id="IPR002694">
    <property type="entry name" value="Znf_CHC2"/>
</dbReference>
<evidence type="ECO:0000256" key="6">
    <source>
        <dbReference type="ARBA" id="ARBA00022723"/>
    </source>
</evidence>
<reference evidence="17 18" key="1">
    <citation type="submission" date="2020-08" db="EMBL/GenBank/DDBJ databases">
        <title>Genomic Encyclopedia of Type Strains, Phase IV (KMG-IV): sequencing the most valuable type-strain genomes for metagenomic binning, comparative biology and taxonomic classification.</title>
        <authorList>
            <person name="Goeker M."/>
        </authorList>
    </citation>
    <scope>NUCLEOTIDE SEQUENCE [LARGE SCALE GENOMIC DNA]</scope>
    <source>
        <strain evidence="17 18">DSM 11805</strain>
    </source>
</reference>
<keyword evidence="5 12" id="KW-0235">DNA replication</keyword>
<dbReference type="GO" id="GO:0005737">
    <property type="term" value="C:cytoplasm"/>
    <property type="evidence" value="ECO:0007669"/>
    <property type="project" value="TreeGrafter"/>
</dbReference>
<feature type="compositionally biased region" description="Polar residues" evidence="15">
    <location>
        <begin position="449"/>
        <end position="461"/>
    </location>
</feature>
<keyword evidence="9" id="KW-0460">Magnesium</keyword>
<dbReference type="InterPro" id="IPR037068">
    <property type="entry name" value="DNA_primase_core_N_sf"/>
</dbReference>
<dbReference type="Gene3D" id="3.90.580.10">
    <property type="entry name" value="Zinc finger, CHC2-type domain"/>
    <property type="match status" value="1"/>
</dbReference>
<dbReference type="GO" id="GO:0008270">
    <property type="term" value="F:zinc ion binding"/>
    <property type="evidence" value="ECO:0007669"/>
    <property type="project" value="UniProtKB-UniRule"/>
</dbReference>
<evidence type="ECO:0000256" key="11">
    <source>
        <dbReference type="ARBA" id="ARBA00023163"/>
    </source>
</evidence>
<dbReference type="GO" id="GO:0003678">
    <property type="term" value="F:DNA helicase activity"/>
    <property type="evidence" value="ECO:0007669"/>
    <property type="project" value="InterPro"/>
</dbReference>
<protein>
    <recommendedName>
        <fullName evidence="12 13">DNA primase</fullName>
        <ecNumber evidence="12">2.7.7.101</ecNumber>
    </recommendedName>
</protein>
<evidence type="ECO:0000313" key="18">
    <source>
        <dbReference type="Proteomes" id="UP000572212"/>
    </source>
</evidence>
<gene>
    <name evidence="12" type="primary">dnaG</name>
    <name evidence="17" type="ORF">GGQ92_000580</name>
</gene>
<comment type="cofactor">
    <cofactor evidence="12 13 14">
        <name>Zn(2+)</name>
        <dbReference type="ChEBI" id="CHEBI:29105"/>
    </cofactor>
    <text evidence="12 13 14">Binds 1 zinc ion per monomer.</text>
</comment>
<feature type="zinc finger region" description="CHC2-type" evidence="12 14">
    <location>
        <begin position="42"/>
        <end position="66"/>
    </location>
</feature>
<evidence type="ECO:0000256" key="2">
    <source>
        <dbReference type="ARBA" id="ARBA00022515"/>
    </source>
</evidence>
<feature type="domain" description="Toprim" evidence="16">
    <location>
        <begin position="262"/>
        <end position="343"/>
    </location>
</feature>
<feature type="region of interest" description="Disordered" evidence="15">
    <location>
        <begin position="434"/>
        <end position="461"/>
    </location>
</feature>
<dbReference type="PANTHER" id="PTHR30313">
    <property type="entry name" value="DNA PRIMASE"/>
    <property type="match status" value="1"/>
</dbReference>
<dbReference type="InterPro" id="IPR036185">
    <property type="entry name" value="DNA_heli_DnaB-like_N_sf"/>
</dbReference>
<dbReference type="Pfam" id="PF08275">
    <property type="entry name" value="DNAG_N"/>
    <property type="match status" value="1"/>
</dbReference>
<dbReference type="InterPro" id="IPR006295">
    <property type="entry name" value="DNA_primase_DnaG"/>
</dbReference>
<evidence type="ECO:0000256" key="7">
    <source>
        <dbReference type="ARBA" id="ARBA00022771"/>
    </source>
</evidence>
<dbReference type="GO" id="GO:1990077">
    <property type="term" value="C:primosome complex"/>
    <property type="evidence" value="ECO:0007669"/>
    <property type="project" value="UniProtKB-KW"/>
</dbReference>
<sequence>MSGQTQVSNDLIDEIRRSNDVVDIVGEYVQLKKRGRNYFGLCPFHSENTPSFSVNQEKQIFNCFGCSKGGNVITFIMEIEGFSFHQALQHLANKSGHSIPQFEHAQEQTNNHEDQTVLEAYGWLTKLYHHLLRRTKDGKEAKEYLYERGFTNDTINEFKIGYSPSVKDFVVQFLEKKGIHKQIMVKAGLLKATESNDYVDRFQGRVIFPISNHLGKTIGFGGRSLTDRQEPKYLNSPESSLFRKSKLLFNFDKARSEIRKKEEVILMEGYADVIIAYQSGLKNTVASLGTSLTESHATLLRRYVDNVIICYDGDEAGINASYKALQLLRKTGCNVKVTVIPDGLDPDQYIREYGKDTFHQLVYQQSMTEMQFIMYYFRKDFRLSQEGERLRYVEKVLEHIAFLETSVERDYYLRELAEEFNLSLDSLKEDLNQRMQKSKKSDDNKRLFGNTNGGYQHQHQQISTKRILPAYQNAERRLLSYMLTNHYIAEKVKNKIGSRFNLEEHQIIVTYLYGYYEEGNEPSPSDFITYLPDQHLQHLVVELTMNPVDWEVSDRELEDYIHLILSEQTEQVKIKRLKEEQKSLEKTDPLKAAQIAMEIIKIKQSLNK</sequence>
<comment type="similarity">
    <text evidence="12 13">Belongs to the DnaG primase family.</text>
</comment>
<evidence type="ECO:0000256" key="14">
    <source>
        <dbReference type="PIRSR" id="PIRSR002811-1"/>
    </source>
</evidence>
<organism evidence="17 18">
    <name type="scientific">Gracilibacillus halotolerans</name>
    <dbReference type="NCBI Taxonomy" id="74386"/>
    <lineage>
        <taxon>Bacteria</taxon>
        <taxon>Bacillati</taxon>
        <taxon>Bacillota</taxon>
        <taxon>Bacilli</taxon>
        <taxon>Bacillales</taxon>
        <taxon>Bacillaceae</taxon>
        <taxon>Gracilibacillus</taxon>
    </lineage>
</organism>
<keyword evidence="2 12" id="KW-0639">Primosome</keyword>
<comment type="domain">
    <text evidence="12">Contains an N-terminal zinc-binding domain, a central core domain that contains the primase activity, and a C-terminal DnaB-binding domain.</text>
</comment>